<dbReference type="PROSITE" id="PS00086">
    <property type="entry name" value="CYTOCHROME_P450"/>
    <property type="match status" value="1"/>
</dbReference>
<dbReference type="EMBL" id="JBHSKM010000002">
    <property type="protein sequence ID" value="MFC5213185.1"/>
    <property type="molecule type" value="Genomic_DNA"/>
</dbReference>
<name>A0ABW0CBX7_STRCD</name>
<dbReference type="Proteomes" id="UP001596263">
    <property type="component" value="Unassembled WGS sequence"/>
</dbReference>
<evidence type="ECO:0000256" key="3">
    <source>
        <dbReference type="SAM" id="MobiDB-lite"/>
    </source>
</evidence>
<keyword evidence="2" id="KW-0479">Metal-binding</keyword>
<dbReference type="InterPro" id="IPR002397">
    <property type="entry name" value="Cyt_P450_B"/>
</dbReference>
<dbReference type="PRINTS" id="PR00359">
    <property type="entry name" value="BP450"/>
</dbReference>
<dbReference type="PANTHER" id="PTHR46696:SF1">
    <property type="entry name" value="CYTOCHROME P450 YJIB-RELATED"/>
    <property type="match status" value="1"/>
</dbReference>
<feature type="region of interest" description="Disordered" evidence="3">
    <location>
        <begin position="61"/>
        <end position="86"/>
    </location>
</feature>
<evidence type="ECO:0000313" key="5">
    <source>
        <dbReference type="Proteomes" id="UP001596263"/>
    </source>
</evidence>
<dbReference type="SUPFAM" id="SSF48264">
    <property type="entry name" value="Cytochrome P450"/>
    <property type="match status" value="1"/>
</dbReference>
<keyword evidence="5" id="KW-1185">Reference proteome</keyword>
<keyword evidence="2" id="KW-0408">Iron</keyword>
<dbReference type="CDD" id="cd11030">
    <property type="entry name" value="CYP105-like"/>
    <property type="match status" value="1"/>
</dbReference>
<comment type="caution">
    <text evidence="4">The sequence shown here is derived from an EMBL/GenBank/DDBJ whole genome shotgun (WGS) entry which is preliminary data.</text>
</comment>
<reference evidence="5" key="1">
    <citation type="journal article" date="2019" name="Int. J. Syst. Evol. Microbiol.">
        <title>The Global Catalogue of Microorganisms (GCM) 10K type strain sequencing project: providing services to taxonomists for standard genome sequencing and annotation.</title>
        <authorList>
            <consortium name="The Broad Institute Genomics Platform"/>
            <consortium name="The Broad Institute Genome Sequencing Center for Infectious Disease"/>
            <person name="Wu L."/>
            <person name="Ma J."/>
        </authorList>
    </citation>
    <scope>NUCLEOTIDE SEQUENCE [LARGE SCALE GENOMIC DNA]</scope>
    <source>
        <strain evidence="5">KCTC 42586</strain>
    </source>
</reference>
<gene>
    <name evidence="4" type="ORF">ACFPQ9_04980</name>
</gene>
<keyword evidence="2 4" id="KW-0560">Oxidoreductase</keyword>
<evidence type="ECO:0000256" key="2">
    <source>
        <dbReference type="RuleBase" id="RU000461"/>
    </source>
</evidence>
<evidence type="ECO:0000256" key="1">
    <source>
        <dbReference type="ARBA" id="ARBA00010617"/>
    </source>
</evidence>
<keyword evidence="2" id="KW-0503">Monooxygenase</keyword>
<proteinExistence type="inferred from homology"/>
<dbReference type="Pfam" id="PF00067">
    <property type="entry name" value="p450"/>
    <property type="match status" value="1"/>
</dbReference>
<sequence>MTIHPPLPTIRPLLDPAPEYAKWQSEEPIRRVTIWGDNSPWLITGHEDARTVLADPRFSADAGHPDFPHTRPGAPPQAPGLFHQMDPPDHTRLRRMLIPDFTFRRIEQMEGAIQRICDDLLDAMTAGGATEADLVASYALPLPTLAICDLLGVPYEDHGFFREKSNALTSVAGDPAEAMNARMALYGYLRALIERRAQDPADDLISRLAVERVATGEVTLDEATGMVSLLLLAGHETTANMVPLAVIALLHNPAQLDALRADASLWPGAVEELLRHLTVIHSGIRRIATQDVELSGVRIRAGEGVVVASQSANRDPSRYARPDDLDVHRDAAGHLAFGHGPHQCLGQSLARAELRLGLATLFRRLPTLHLTAPPDSLALSTSTVHGVRSLPVAWR</sequence>
<dbReference type="EC" id="1.14.-.-" evidence="4"/>
<dbReference type="GO" id="GO:0016491">
    <property type="term" value="F:oxidoreductase activity"/>
    <property type="evidence" value="ECO:0007669"/>
    <property type="project" value="UniProtKB-KW"/>
</dbReference>
<dbReference type="Gene3D" id="1.10.630.10">
    <property type="entry name" value="Cytochrome P450"/>
    <property type="match status" value="1"/>
</dbReference>
<dbReference type="RefSeq" id="WP_380847082.1">
    <property type="nucleotide sequence ID" value="NZ_JBHSKM010000002.1"/>
</dbReference>
<dbReference type="PRINTS" id="PR00385">
    <property type="entry name" value="P450"/>
</dbReference>
<protein>
    <submittedName>
        <fullName evidence="4">Cytochrome P450</fullName>
        <ecNumber evidence="4">1.14.-.-</ecNumber>
    </submittedName>
</protein>
<dbReference type="InterPro" id="IPR036396">
    <property type="entry name" value="Cyt_P450_sf"/>
</dbReference>
<dbReference type="InterPro" id="IPR017972">
    <property type="entry name" value="Cyt_P450_CS"/>
</dbReference>
<dbReference type="InterPro" id="IPR001128">
    <property type="entry name" value="Cyt_P450"/>
</dbReference>
<evidence type="ECO:0000313" key="4">
    <source>
        <dbReference type="EMBL" id="MFC5213185.1"/>
    </source>
</evidence>
<dbReference type="PANTHER" id="PTHR46696">
    <property type="entry name" value="P450, PUTATIVE (EUROFUNG)-RELATED"/>
    <property type="match status" value="1"/>
</dbReference>
<organism evidence="4 5">
    <name type="scientific">Streptomyces coerulescens</name>
    <dbReference type="NCBI Taxonomy" id="29304"/>
    <lineage>
        <taxon>Bacteria</taxon>
        <taxon>Bacillati</taxon>
        <taxon>Actinomycetota</taxon>
        <taxon>Actinomycetes</taxon>
        <taxon>Kitasatosporales</taxon>
        <taxon>Streptomycetaceae</taxon>
        <taxon>Streptomyces</taxon>
    </lineage>
</organism>
<keyword evidence="2" id="KW-0349">Heme</keyword>
<comment type="similarity">
    <text evidence="1 2">Belongs to the cytochrome P450 family.</text>
</comment>
<accession>A0ABW0CBX7</accession>